<dbReference type="InterPro" id="IPR045864">
    <property type="entry name" value="aa-tRNA-synth_II/BPL/LPL"/>
</dbReference>
<dbReference type="InterPro" id="IPR041616">
    <property type="entry name" value="PheRS_beta_core"/>
</dbReference>
<feature type="domain" description="B5" evidence="19">
    <location>
        <begin position="411"/>
        <end position="486"/>
    </location>
</feature>
<evidence type="ECO:0000256" key="3">
    <source>
        <dbReference type="ARBA" id="ARBA00011209"/>
    </source>
</evidence>
<dbReference type="GO" id="GO:0004826">
    <property type="term" value="F:phenylalanine-tRNA ligase activity"/>
    <property type="evidence" value="ECO:0007669"/>
    <property type="project" value="UniProtKB-UniRule"/>
</dbReference>
<dbReference type="FunFam" id="3.30.70.380:FF:000001">
    <property type="entry name" value="Phenylalanine--tRNA ligase beta subunit"/>
    <property type="match status" value="1"/>
</dbReference>
<evidence type="ECO:0000256" key="11">
    <source>
        <dbReference type="ARBA" id="ARBA00022884"/>
    </source>
</evidence>
<keyword evidence="5 16" id="KW-0820">tRNA-binding</keyword>
<dbReference type="Pfam" id="PF17759">
    <property type="entry name" value="tRNA_synthFbeta"/>
    <property type="match status" value="1"/>
</dbReference>
<evidence type="ECO:0000256" key="9">
    <source>
        <dbReference type="ARBA" id="ARBA00022840"/>
    </source>
</evidence>
<dbReference type="InterPro" id="IPR012340">
    <property type="entry name" value="NA-bd_OB-fold"/>
</dbReference>
<dbReference type="InterPro" id="IPR004532">
    <property type="entry name" value="Phe-tRNA-ligase_IIc_bsu_bact"/>
</dbReference>
<dbReference type="SUPFAM" id="SSF46955">
    <property type="entry name" value="Putative DNA-binding domain"/>
    <property type="match status" value="1"/>
</dbReference>
<dbReference type="EC" id="6.1.1.20" evidence="15"/>
<dbReference type="InterPro" id="IPR005146">
    <property type="entry name" value="B3/B4_tRNA-bd"/>
</dbReference>
<dbReference type="CDD" id="cd00769">
    <property type="entry name" value="PheRS_beta_core"/>
    <property type="match status" value="1"/>
</dbReference>
<proteinExistence type="inferred from homology"/>
<keyword evidence="12 15" id="KW-0648">Protein biosynthesis</keyword>
<comment type="cofactor">
    <cofactor evidence="15">
        <name>Mg(2+)</name>
        <dbReference type="ChEBI" id="CHEBI:18420"/>
    </cofactor>
    <text evidence="15">Binds 2 magnesium ions per tetramer.</text>
</comment>
<dbReference type="PROSITE" id="PS50886">
    <property type="entry name" value="TRBD"/>
    <property type="match status" value="1"/>
</dbReference>
<organism evidence="20 21">
    <name type="scientific">Ignavigranum ruoffiae</name>
    <dbReference type="NCBI Taxonomy" id="89093"/>
    <lineage>
        <taxon>Bacteria</taxon>
        <taxon>Bacillati</taxon>
        <taxon>Bacillota</taxon>
        <taxon>Bacilli</taxon>
        <taxon>Lactobacillales</taxon>
        <taxon>Aerococcaceae</taxon>
        <taxon>Ignavigranum</taxon>
    </lineage>
</organism>
<dbReference type="GO" id="GO:0005524">
    <property type="term" value="F:ATP binding"/>
    <property type="evidence" value="ECO:0007669"/>
    <property type="project" value="UniProtKB-UniRule"/>
</dbReference>
<evidence type="ECO:0000256" key="6">
    <source>
        <dbReference type="ARBA" id="ARBA00022598"/>
    </source>
</evidence>
<evidence type="ECO:0000259" key="19">
    <source>
        <dbReference type="PROSITE" id="PS51483"/>
    </source>
</evidence>
<evidence type="ECO:0000256" key="4">
    <source>
        <dbReference type="ARBA" id="ARBA00022490"/>
    </source>
</evidence>
<dbReference type="GO" id="GO:0006432">
    <property type="term" value="P:phenylalanyl-tRNA aminoacylation"/>
    <property type="evidence" value="ECO:0007669"/>
    <property type="project" value="UniProtKB-UniRule"/>
</dbReference>
<feature type="binding site" evidence="15">
    <location>
        <position position="470"/>
    </location>
    <ligand>
        <name>Mg(2+)</name>
        <dbReference type="ChEBI" id="CHEBI:18420"/>
        <note>shared with alpha subunit</note>
    </ligand>
</feature>
<dbReference type="SMART" id="SM00874">
    <property type="entry name" value="B5"/>
    <property type="match status" value="1"/>
</dbReference>
<dbReference type="SUPFAM" id="SSF55681">
    <property type="entry name" value="Class II aaRS and biotin synthetases"/>
    <property type="match status" value="1"/>
</dbReference>
<dbReference type="FunFam" id="2.40.50.140:FF:000045">
    <property type="entry name" value="Phenylalanine--tRNA ligase beta subunit"/>
    <property type="match status" value="1"/>
</dbReference>
<keyword evidence="6 15" id="KW-0436">Ligase</keyword>
<dbReference type="InterPro" id="IPR036690">
    <property type="entry name" value="Fdx_antiC-bd_sf"/>
</dbReference>
<dbReference type="GO" id="GO:0000049">
    <property type="term" value="F:tRNA binding"/>
    <property type="evidence" value="ECO:0007669"/>
    <property type="project" value="UniProtKB-UniRule"/>
</dbReference>
<dbReference type="PANTHER" id="PTHR10947:SF0">
    <property type="entry name" value="PHENYLALANINE--TRNA LIGASE BETA SUBUNIT"/>
    <property type="match status" value="1"/>
</dbReference>
<dbReference type="Gene3D" id="3.30.930.10">
    <property type="entry name" value="Bira Bifunctional Protein, Domain 2"/>
    <property type="match status" value="1"/>
</dbReference>
<comment type="subunit">
    <text evidence="3 15">Tetramer of two alpha and two beta subunits.</text>
</comment>
<feature type="binding site" evidence="15">
    <location>
        <position position="474"/>
    </location>
    <ligand>
        <name>Mg(2+)</name>
        <dbReference type="ChEBI" id="CHEBI:18420"/>
        <note>shared with alpha subunit</note>
    </ligand>
</feature>
<dbReference type="OrthoDB" id="9805455at2"/>
<dbReference type="GO" id="GO:0140096">
    <property type="term" value="F:catalytic activity, acting on a protein"/>
    <property type="evidence" value="ECO:0007669"/>
    <property type="project" value="UniProtKB-ARBA"/>
</dbReference>
<evidence type="ECO:0000256" key="2">
    <source>
        <dbReference type="ARBA" id="ARBA00008653"/>
    </source>
</evidence>
<dbReference type="SUPFAM" id="SSF56037">
    <property type="entry name" value="PheT/TilS domain"/>
    <property type="match status" value="1"/>
</dbReference>
<dbReference type="SUPFAM" id="SSF50249">
    <property type="entry name" value="Nucleic acid-binding proteins"/>
    <property type="match status" value="1"/>
</dbReference>
<dbReference type="PROSITE" id="PS51447">
    <property type="entry name" value="FDX_ACB"/>
    <property type="match status" value="1"/>
</dbReference>
<gene>
    <name evidence="15" type="primary">pheT</name>
    <name evidence="20" type="ORF">SAMN04488558_101406</name>
</gene>
<feature type="domain" description="FDX-ACB" evidence="18">
    <location>
        <begin position="714"/>
        <end position="807"/>
    </location>
</feature>
<dbReference type="InterPro" id="IPR005147">
    <property type="entry name" value="tRNA_synthase_B5-dom"/>
</dbReference>
<keyword evidence="8 15" id="KW-0547">Nucleotide-binding</keyword>
<dbReference type="Pfam" id="PF01588">
    <property type="entry name" value="tRNA_bind"/>
    <property type="match status" value="1"/>
</dbReference>
<dbReference type="InterPro" id="IPR020825">
    <property type="entry name" value="Phe-tRNA_synthase-like_B3/B4"/>
</dbReference>
<keyword evidence="4 15" id="KW-0963">Cytoplasm</keyword>
<dbReference type="InterPro" id="IPR002547">
    <property type="entry name" value="tRNA-bd_dom"/>
</dbReference>
<keyword evidence="7 15" id="KW-0479">Metal-binding</keyword>
<feature type="binding site" evidence="15">
    <location>
        <position position="473"/>
    </location>
    <ligand>
        <name>Mg(2+)</name>
        <dbReference type="ChEBI" id="CHEBI:18420"/>
        <note>shared with alpha subunit</note>
    </ligand>
</feature>
<dbReference type="NCBIfam" id="NF045760">
    <property type="entry name" value="YtpR"/>
    <property type="match status" value="1"/>
</dbReference>
<keyword evidence="13 15" id="KW-0030">Aminoacyl-tRNA synthetase</keyword>
<dbReference type="EMBL" id="FOEN01000001">
    <property type="protein sequence ID" value="SEP71099.1"/>
    <property type="molecule type" value="Genomic_DNA"/>
</dbReference>
<comment type="catalytic activity">
    <reaction evidence="14 15">
        <text>tRNA(Phe) + L-phenylalanine + ATP = L-phenylalanyl-tRNA(Phe) + AMP + diphosphate + H(+)</text>
        <dbReference type="Rhea" id="RHEA:19413"/>
        <dbReference type="Rhea" id="RHEA-COMP:9668"/>
        <dbReference type="Rhea" id="RHEA-COMP:9699"/>
        <dbReference type="ChEBI" id="CHEBI:15378"/>
        <dbReference type="ChEBI" id="CHEBI:30616"/>
        <dbReference type="ChEBI" id="CHEBI:33019"/>
        <dbReference type="ChEBI" id="CHEBI:58095"/>
        <dbReference type="ChEBI" id="CHEBI:78442"/>
        <dbReference type="ChEBI" id="CHEBI:78531"/>
        <dbReference type="ChEBI" id="CHEBI:456215"/>
        <dbReference type="EC" id="6.1.1.20"/>
    </reaction>
</comment>
<dbReference type="FunFam" id="3.30.930.10:FF:000022">
    <property type="entry name" value="Phenylalanine--tRNA ligase beta subunit"/>
    <property type="match status" value="1"/>
</dbReference>
<dbReference type="InterPro" id="IPR005121">
    <property type="entry name" value="Fdx_antiC-bd"/>
</dbReference>
<dbReference type="NCBIfam" id="TIGR00472">
    <property type="entry name" value="pheT_bact"/>
    <property type="match status" value="1"/>
</dbReference>
<evidence type="ECO:0000256" key="15">
    <source>
        <dbReference type="HAMAP-Rule" id="MF_00283"/>
    </source>
</evidence>
<dbReference type="PANTHER" id="PTHR10947">
    <property type="entry name" value="PHENYLALANYL-TRNA SYNTHETASE BETA CHAIN AND LEUCINE-RICH REPEAT-CONTAINING PROTEIN 47"/>
    <property type="match status" value="1"/>
</dbReference>
<evidence type="ECO:0000256" key="16">
    <source>
        <dbReference type="PROSITE-ProRule" id="PRU00209"/>
    </source>
</evidence>
<evidence type="ECO:0000256" key="12">
    <source>
        <dbReference type="ARBA" id="ARBA00022917"/>
    </source>
</evidence>
<dbReference type="InterPro" id="IPR033714">
    <property type="entry name" value="tRNA_bind_bactPheRS"/>
</dbReference>
<evidence type="ECO:0000259" key="18">
    <source>
        <dbReference type="PROSITE" id="PS51447"/>
    </source>
</evidence>
<keyword evidence="9 15" id="KW-0067">ATP-binding</keyword>
<dbReference type="InterPro" id="IPR009061">
    <property type="entry name" value="DNA-bd_dom_put_sf"/>
</dbReference>
<dbReference type="SMART" id="SM00873">
    <property type="entry name" value="B3_4"/>
    <property type="match status" value="1"/>
</dbReference>
<dbReference type="Gene3D" id="2.40.50.140">
    <property type="entry name" value="Nucleic acid-binding proteins"/>
    <property type="match status" value="1"/>
</dbReference>
<dbReference type="PROSITE" id="PS51483">
    <property type="entry name" value="B5"/>
    <property type="match status" value="1"/>
</dbReference>
<dbReference type="Gene3D" id="3.50.40.10">
    <property type="entry name" value="Phenylalanyl-trna Synthetase, Chain B, domain 3"/>
    <property type="match status" value="1"/>
</dbReference>
<dbReference type="STRING" id="89093.SAMN04488558_101406"/>
<dbReference type="Pfam" id="PF03147">
    <property type="entry name" value="FDX-ACB"/>
    <property type="match status" value="1"/>
</dbReference>
<dbReference type="GO" id="GO:0000287">
    <property type="term" value="F:magnesium ion binding"/>
    <property type="evidence" value="ECO:0007669"/>
    <property type="project" value="UniProtKB-UniRule"/>
</dbReference>
<reference evidence="20 21" key="1">
    <citation type="submission" date="2016-10" db="EMBL/GenBank/DDBJ databases">
        <authorList>
            <person name="de Groot N.N."/>
        </authorList>
    </citation>
    <scope>NUCLEOTIDE SEQUENCE [LARGE SCALE GENOMIC DNA]</scope>
    <source>
        <strain evidence="20 21">DSM 15695</strain>
    </source>
</reference>
<evidence type="ECO:0000256" key="14">
    <source>
        <dbReference type="ARBA" id="ARBA00049255"/>
    </source>
</evidence>
<protein>
    <recommendedName>
        <fullName evidence="15">Phenylalanine--tRNA ligase beta subunit</fullName>
        <ecNumber evidence="15">6.1.1.20</ecNumber>
    </recommendedName>
    <alternativeName>
        <fullName evidence="15">Phenylalanyl-tRNA synthetase beta subunit</fullName>
        <shortName evidence="15">PheRS</shortName>
    </alternativeName>
</protein>
<dbReference type="Gene3D" id="3.30.56.10">
    <property type="match status" value="2"/>
</dbReference>
<dbReference type="GO" id="GO:0009328">
    <property type="term" value="C:phenylalanine-tRNA ligase complex"/>
    <property type="evidence" value="ECO:0007669"/>
    <property type="project" value="TreeGrafter"/>
</dbReference>
<keyword evidence="11 16" id="KW-0694">RNA-binding</keyword>
<dbReference type="AlphaFoldDB" id="A0A1H9A351"/>
<dbReference type="GO" id="GO:0016740">
    <property type="term" value="F:transferase activity"/>
    <property type="evidence" value="ECO:0007669"/>
    <property type="project" value="UniProtKB-ARBA"/>
</dbReference>
<dbReference type="HAMAP" id="MF_00283">
    <property type="entry name" value="Phe_tRNA_synth_beta1"/>
    <property type="match status" value="1"/>
</dbReference>
<keyword evidence="10 15" id="KW-0460">Magnesium</keyword>
<evidence type="ECO:0000256" key="8">
    <source>
        <dbReference type="ARBA" id="ARBA00022741"/>
    </source>
</evidence>
<dbReference type="Gene3D" id="3.30.70.380">
    <property type="entry name" value="Ferrodoxin-fold anticodon-binding domain"/>
    <property type="match status" value="1"/>
</dbReference>
<dbReference type="Pfam" id="PF03483">
    <property type="entry name" value="B3_4"/>
    <property type="match status" value="1"/>
</dbReference>
<feature type="domain" description="TRNA-binding" evidence="17">
    <location>
        <begin position="40"/>
        <end position="155"/>
    </location>
</feature>
<evidence type="ECO:0000313" key="21">
    <source>
        <dbReference type="Proteomes" id="UP000198833"/>
    </source>
</evidence>
<dbReference type="RefSeq" id="WP_092570253.1">
    <property type="nucleotide sequence ID" value="NZ_FOEN01000001.1"/>
</dbReference>
<evidence type="ECO:0000256" key="10">
    <source>
        <dbReference type="ARBA" id="ARBA00022842"/>
    </source>
</evidence>
<dbReference type="InterPro" id="IPR045060">
    <property type="entry name" value="Phe-tRNA-ligase_IIc_bsu"/>
</dbReference>
<evidence type="ECO:0000259" key="17">
    <source>
        <dbReference type="PROSITE" id="PS50886"/>
    </source>
</evidence>
<evidence type="ECO:0000256" key="1">
    <source>
        <dbReference type="ARBA" id="ARBA00004496"/>
    </source>
</evidence>
<dbReference type="SUPFAM" id="SSF54991">
    <property type="entry name" value="Anticodon-binding domain of PheRS"/>
    <property type="match status" value="1"/>
</dbReference>
<dbReference type="Proteomes" id="UP000198833">
    <property type="component" value="Unassembled WGS sequence"/>
</dbReference>
<feature type="binding site" evidence="15">
    <location>
        <position position="464"/>
    </location>
    <ligand>
        <name>Mg(2+)</name>
        <dbReference type="ChEBI" id="CHEBI:18420"/>
        <note>shared with alpha subunit</note>
    </ligand>
</feature>
<evidence type="ECO:0000256" key="13">
    <source>
        <dbReference type="ARBA" id="ARBA00023146"/>
    </source>
</evidence>
<dbReference type="CDD" id="cd02796">
    <property type="entry name" value="tRNA_bind_bactPheRS"/>
    <property type="match status" value="1"/>
</dbReference>
<evidence type="ECO:0000256" key="7">
    <source>
        <dbReference type="ARBA" id="ARBA00022723"/>
    </source>
</evidence>
<comment type="subcellular location">
    <subcellularLocation>
        <location evidence="1 15">Cytoplasm</location>
    </subcellularLocation>
</comment>
<keyword evidence="21" id="KW-1185">Reference proteome</keyword>
<dbReference type="Pfam" id="PF03484">
    <property type="entry name" value="B5"/>
    <property type="match status" value="1"/>
</dbReference>
<dbReference type="SMART" id="SM00896">
    <property type="entry name" value="FDX-ACB"/>
    <property type="match status" value="1"/>
</dbReference>
<name>A0A1H9A351_9LACT</name>
<evidence type="ECO:0000313" key="20">
    <source>
        <dbReference type="EMBL" id="SEP71099.1"/>
    </source>
</evidence>
<comment type="similarity">
    <text evidence="2 15">Belongs to the phenylalanyl-tRNA synthetase beta subunit family. Type 1 subfamily.</text>
</comment>
<sequence>MNLSLEWLAEYLDLTGVSAIDLAEQMSRTGIEIETIHNYGENLDQLKVGYVLDCQPHPDSDHLKITQVDVGQSSPLQIVCGAPNIGQGQKVIVAVPGAKLPGGIKIQSTELRGVASQGMICSLQELGFADSVVPKKYAQGIYLLPEEAEVGQDIVELFALDDPILELDLTPNRADALSMHGLIYEVAAILKQDVNLSAIQQGLPEIEETPLQDTVIKLADSKLAPIFSLRHISGVTVKESPLKIQIRLMKMGIRPLNNIVDLTNYVMLLLGQPLHAYDYEKLPGKDITVRLAKPDEQLKTLDGEDRQLTDQDIVISSNNQAIGLAGVMGGFDTEVTESTREILLESAMFMATIIRRTANKYHLRSQASLRNEKGLDPARVLAASQLAGQLIGQYAEADSVQAISHLEHIDQTEHQVTIPYQDIIRKIGIDLSREALKEIFDRLHFEVSYGEADFTVRIPSRRGDLHIDADIFEEIARIYGYDRIPSRLPASKGQPGALTANQKFNRRSQDILEGLGLNQVISYILTSEDKAKLFQPVAQPLVHLALPMSSDRTTLRQSMFPALLEVTQYNLARQAKDIAIYEMGRVFIHQGRHQQPLEQERLAIMVSGQEQAKTWYGSENTYDFYALKGMVETYFAQFNLLNRIEFVPSDQIPVMHPGQTASIVLDGQVIGFMGRVHPNICDQYDLAKATYFMEVDLEAIQKTERTIKKTPALAKYPASTRDIAMVLPQSIEHGRIVKLLESHGGSYLKEVELFDQYIGEQIDADKQSLAYHLTFQNPEATIRDEEINGAMDKIYQALATIDGLEIR</sequence>
<evidence type="ECO:0000256" key="5">
    <source>
        <dbReference type="ARBA" id="ARBA00022555"/>
    </source>
</evidence>
<accession>A0A1H9A351</accession>